<dbReference type="InterPro" id="IPR056842">
    <property type="entry name" value="THADA-like_TPR_C"/>
</dbReference>
<dbReference type="InterPro" id="IPR016024">
    <property type="entry name" value="ARM-type_fold"/>
</dbReference>
<keyword evidence="9" id="KW-1185">Reference proteome</keyword>
<feature type="domain" description="tRNA (32-2'-O)-methyltransferase regulator THADA-like C-terminal TPR repeats region" evidence="7">
    <location>
        <begin position="1260"/>
        <end position="1423"/>
    </location>
</feature>
<dbReference type="Pfam" id="PF10350">
    <property type="entry name" value="DUF2428"/>
    <property type="match status" value="1"/>
</dbReference>
<organism evidence="8 9">
    <name type="scientific">Nipponia nippon</name>
    <name type="common">Crested ibis</name>
    <name type="synonym">Ibis nippon</name>
    <dbReference type="NCBI Taxonomy" id="128390"/>
    <lineage>
        <taxon>Eukaryota</taxon>
        <taxon>Metazoa</taxon>
        <taxon>Chordata</taxon>
        <taxon>Craniata</taxon>
        <taxon>Vertebrata</taxon>
        <taxon>Euteleostomi</taxon>
        <taxon>Archelosauria</taxon>
        <taxon>Archosauria</taxon>
        <taxon>Dinosauria</taxon>
        <taxon>Saurischia</taxon>
        <taxon>Theropoda</taxon>
        <taxon>Coelurosauria</taxon>
        <taxon>Aves</taxon>
        <taxon>Neognathae</taxon>
        <taxon>Neoaves</taxon>
        <taxon>Aequornithes</taxon>
        <taxon>Pelecaniformes</taxon>
        <taxon>Threskiornithidae</taxon>
        <taxon>Nipponia</taxon>
    </lineage>
</organism>
<dbReference type="Proteomes" id="UP000053283">
    <property type="component" value="Unassembled WGS sequence"/>
</dbReference>
<evidence type="ECO:0000259" key="5">
    <source>
        <dbReference type="Pfam" id="PF10350"/>
    </source>
</evidence>
<evidence type="ECO:0000313" key="9">
    <source>
        <dbReference type="Proteomes" id="UP000053283"/>
    </source>
</evidence>
<gene>
    <name evidence="8" type="ORF">Y956_07763</name>
</gene>
<evidence type="ECO:0000256" key="4">
    <source>
        <dbReference type="ARBA" id="ARBA00035698"/>
    </source>
</evidence>
<dbReference type="STRING" id="128390.A0A091VS26"/>
<evidence type="ECO:0000256" key="2">
    <source>
        <dbReference type="ARBA" id="ARBA00022694"/>
    </source>
</evidence>
<comment type="function">
    <text evidence="3">Together with methyltransferase FTSJ1, methylates the 2'-O-ribose of nucleotides at position 32 of the anticodon loop of substrate tRNAs.</text>
</comment>
<dbReference type="InterPro" id="IPR051954">
    <property type="entry name" value="tRNA_methyltransferase_THADA"/>
</dbReference>
<dbReference type="eggNOG" id="KOG1810">
    <property type="taxonomic scope" value="Eukaryota"/>
</dbReference>
<reference evidence="8 9" key="1">
    <citation type="submission" date="2014-04" db="EMBL/GenBank/DDBJ databases">
        <title>Genome evolution of avian class.</title>
        <authorList>
            <person name="Zhang G."/>
            <person name="Li C."/>
        </authorList>
    </citation>
    <scope>NUCLEOTIDE SEQUENCE [LARGE SCALE GENOMIC DNA]</scope>
    <source>
        <strain evidence="8">BGI_Y956</strain>
    </source>
</reference>
<name>A0A091VS26_NIPNI</name>
<dbReference type="InterPro" id="IPR056843">
    <property type="entry name" value="THADA-like_TPR"/>
</dbReference>
<feature type="domain" description="tRNA (32-2'-O)-methyltransferase regulator THADA-like TPR repeats region" evidence="6">
    <location>
        <begin position="523"/>
        <end position="814"/>
    </location>
</feature>
<evidence type="ECO:0000259" key="6">
    <source>
        <dbReference type="Pfam" id="PF25150"/>
    </source>
</evidence>
<dbReference type="PANTHER" id="PTHR14387">
    <property type="entry name" value="THADA/DEATH RECEPTOR INTERACTING PROTEIN"/>
    <property type="match status" value="1"/>
</dbReference>
<evidence type="ECO:0000313" key="8">
    <source>
        <dbReference type="EMBL" id="KFR06202.1"/>
    </source>
</evidence>
<evidence type="ECO:0000256" key="3">
    <source>
        <dbReference type="ARBA" id="ARBA00035625"/>
    </source>
</evidence>
<feature type="non-terminal residue" evidence="8">
    <location>
        <position position="1937"/>
    </location>
</feature>
<dbReference type="SUPFAM" id="SSF48371">
    <property type="entry name" value="ARM repeat"/>
    <property type="match status" value="2"/>
</dbReference>
<dbReference type="Pfam" id="PF25151">
    <property type="entry name" value="TPR_Trm732_C"/>
    <property type="match status" value="1"/>
</dbReference>
<dbReference type="InterPro" id="IPR019442">
    <property type="entry name" value="THADA/TRM732_DUF2428"/>
</dbReference>
<keyword evidence="2" id="KW-0819">tRNA processing</keyword>
<proteinExistence type="inferred from homology"/>
<dbReference type="PANTHER" id="PTHR14387:SF7">
    <property type="entry name" value="THYROID ADENOMA-ASSOCIATED PROTEIN"/>
    <property type="match status" value="1"/>
</dbReference>
<dbReference type="GO" id="GO:0030488">
    <property type="term" value="P:tRNA methylation"/>
    <property type="evidence" value="ECO:0007669"/>
    <property type="project" value="TreeGrafter"/>
</dbReference>
<dbReference type="Pfam" id="PF25150">
    <property type="entry name" value="TPR_Trm732"/>
    <property type="match status" value="1"/>
</dbReference>
<feature type="domain" description="DUF2428" evidence="5">
    <location>
        <begin position="958"/>
        <end position="1258"/>
    </location>
</feature>
<comment type="similarity">
    <text evidence="1">Belongs to the THADA family.</text>
</comment>
<evidence type="ECO:0000259" key="7">
    <source>
        <dbReference type="Pfam" id="PF25151"/>
    </source>
</evidence>
<dbReference type="GO" id="GO:0005829">
    <property type="term" value="C:cytosol"/>
    <property type="evidence" value="ECO:0007669"/>
    <property type="project" value="TreeGrafter"/>
</dbReference>
<accession>A0A091VS26</accession>
<protein>
    <recommendedName>
        <fullName evidence="4">tRNA (32-2'-O)-methyltransferase regulator THADA</fullName>
    </recommendedName>
</protein>
<dbReference type="EMBL" id="KL411362">
    <property type="protein sequence ID" value="KFR06202.1"/>
    <property type="molecule type" value="Genomic_DNA"/>
</dbReference>
<sequence length="1937" mass="217652">MVLKKKKEIQVDAFFLDHHQLEKLKRFSKAEEQNLASLLLHCAQLSNGIQQIQCIKQIMPLVKKMDQNSACDPMVKACLDILGETYFSLGAKNPLKKVLASSLNSLPEEFMTLAVQSFVCCLREELKTTDIYLYRKVLDNLASCMEDFSLGRASIKNLFEEVLQFLQKSLLGIQEENRQNHGNRIVQTQLMHDLLIAIKVSMMLVQKLQENTQGSLWKHHESFVWQSMCSLLKSSTNFLMDATLLQTVQATSGLAVILFTKAMYEPVEELPSLVSGLLLGSMKHAGVPAWFVSNCGTLCTEELPDSVLLFLCHGALAMLEWKNGSMGENGEKLLLDIASVLLSLSSELKESSTATSLSRILAIWTNSALAALVSGSPNLKIKLNGNSDVIGKLLEYIYTHWEHPLDAVRHQTKLIFKNVLRIHRTTITGSNEKSDPFFARLMKRLLSLEWHVKGKYASLGCLVECVGTENILQLDRTIPVQILDVMNDQSLAPYASDLLETMFTNHKAHFTLSFQESTWIDQWHDIWVSPLLVILCEGNHDQTTYIIDYYLPKLLKCSPDSLSYMIRILQASADANLGIAISTLCNQTNYYWFSFSLGSRCTRGALGALMACLRTARAHGHLEFSNIMSNGLVSTECIKQGLVHQHNQVCIDALGLLCETHRSTEIVSMEEMQLIQFFMMYNLNSQSPSVRQQIASLLRKLFCRIQESSQVLYKLEQNKTKQELLENSTKRHPLGILQQYKDFMSSVCDRLFEVLFPGSSHPTRFSALTILGSVAEIFSVPKGQAQVFQLDQEIDSTRIRTLIQCFASTFEEVKVLAFGLLMKLRDVAFNLQDSETLGLFQAAMDLSTSTKPYDCVTASYLLNFLVHHKGLQHICLGKWVEHNPQMDENTSVSTVEKNTLAVFKLLLVNVEEEIFQAKKSLLQAAASFPMYGRVHCITGALQQLPFNNLTLVAEWKEMVARLILMSYKLSAVVSPVVQSSSPEGLIPMDSDSESAGRLQMILHEIQPQDTNDYFTQAKILKEHCEVESEKLADHRPMENICTEMRGKERQTCDVTAQMVLVCCWRSMKEVSLLLGTLCKLLPSQAASEPSDGLITVEQVKNIGDYFKHHLLQSRHRGAFELAYAGFVQLTEMLSRCNSESLRRMPEQWLSCVLEEIKSCDPSSTLCATRRSAGIPFYIQALLASEPKKSKTDLLKMTMKELISLAAPLNESSSVVPQVHALNILRALFRDTRLGENIMPYVADGIQAAILGFMSPVWAVRNSSTLLFSALITRIFGVKRGKDENSKKNRMTGREFFSRFPSLYPFLLKQLEVVTNTLNSEAEEFKIHPSLFLLLLILGRLYPSPMDGTYSALSMAPFVPFIIRCGHSPVYRSREMSGRALVPFVMVNEVPRTVLSLLEGLPDSTSPCIRQNNIHGTLLQVFHLLQSYLESKQLVHSDFQQGLDDIITCIGTKLWLAKRPNPCLVTRAAYLDVLVMLSTHLGKFQKQGMQFFGFWEEMNRVISDSELVSGIPYSSAIPGLIQYLQSITKLVISVLSVTAGPDIQGSSSAVAKQIAKPSLSILHLLHCEFHEVRLLALEAILLWLKQINTKQIGEEGGGVLCLLIALEGSLLTMALKEKNLQCFCKVLEILYNMDLRNVIPKTECSMKMNPNELLTWSLNIVDISNSTEVQSVALKFASKLVIHLLQNHQQISEEVLKKWVQVIVYFCGDEQQTEMLLAAAEVLKNITTFLLINEKLVLGLSDTLAMWKCVVLLLQNEDLVVRDAAAEVIQVAQSEKKSSKGTEFALRIVNAPMALDLAFGILCELLQRWGEIRAGVPILLEWLLGDSDLERDSETSAPEEDDYLFDKGEVNFWAEKLTHVRQLSKHLLQLVSVTHLTLPDHGELNRLSRIALDQAQLIGRHLRALPPTPEFSKTAEFTRLAIQNERVSVCLKILNLLK</sequence>
<evidence type="ECO:0000256" key="1">
    <source>
        <dbReference type="ARBA" id="ARBA00010409"/>
    </source>
</evidence>